<comment type="caution">
    <text evidence="3">The sequence shown here is derived from an EMBL/GenBank/DDBJ whole genome shotgun (WGS) entry which is preliminary data.</text>
</comment>
<organism evidence="3 4">
    <name type="scientific">Vanilla planifolia</name>
    <name type="common">Vanilla</name>
    <dbReference type="NCBI Taxonomy" id="51239"/>
    <lineage>
        <taxon>Eukaryota</taxon>
        <taxon>Viridiplantae</taxon>
        <taxon>Streptophyta</taxon>
        <taxon>Embryophyta</taxon>
        <taxon>Tracheophyta</taxon>
        <taxon>Spermatophyta</taxon>
        <taxon>Magnoliopsida</taxon>
        <taxon>Liliopsida</taxon>
        <taxon>Asparagales</taxon>
        <taxon>Orchidaceae</taxon>
        <taxon>Vanilloideae</taxon>
        <taxon>Vanilleae</taxon>
        <taxon>Vanilla</taxon>
    </lineage>
</organism>
<keyword evidence="2" id="KW-1133">Transmembrane helix</keyword>
<feature type="transmembrane region" description="Helical" evidence="2">
    <location>
        <begin position="123"/>
        <end position="142"/>
    </location>
</feature>
<reference evidence="3 4" key="1">
    <citation type="journal article" date="2020" name="Nat. Food">
        <title>A phased Vanilla planifolia genome enables genetic improvement of flavour and production.</title>
        <authorList>
            <person name="Hasing T."/>
            <person name="Tang H."/>
            <person name="Brym M."/>
            <person name="Khazi F."/>
            <person name="Huang T."/>
            <person name="Chambers A.H."/>
        </authorList>
    </citation>
    <scope>NUCLEOTIDE SEQUENCE [LARGE SCALE GENOMIC DNA]</scope>
    <source>
        <tissue evidence="3">Leaf</tissue>
    </source>
</reference>
<dbReference type="AlphaFoldDB" id="A0A835REP4"/>
<evidence type="ECO:0000256" key="2">
    <source>
        <dbReference type="SAM" id="Phobius"/>
    </source>
</evidence>
<name>A0A835REP4_VANPL</name>
<protein>
    <recommendedName>
        <fullName evidence="5">Sugar phosphate transporter domain-containing protein</fullName>
    </recommendedName>
</protein>
<accession>A0A835REP4</accession>
<dbReference type="Proteomes" id="UP000639772">
    <property type="component" value="Unassembled WGS sequence"/>
</dbReference>
<proteinExistence type="predicted"/>
<dbReference type="OrthoDB" id="18894at2759"/>
<sequence>MAESNLVLERGKGEELACSSEGKVGGSFIKSGVRNPAICKERSFPHCFGTDGISVSTKPVEGSDESGTPRGSDSLDLPLLHDAGKVGALSMVERQFSNGLTPGRTNTDSLETNADVKDSGRNLISAVIVVKTLFYILVWYIFSTCLTLYNKTLLGDHLGKFPAPFLMNTVHFSLQAILAKTISCFCVPAF</sequence>
<gene>
    <name evidence="3" type="ORF">HPP92_008800</name>
</gene>
<evidence type="ECO:0000256" key="1">
    <source>
        <dbReference type="SAM" id="MobiDB-lite"/>
    </source>
</evidence>
<evidence type="ECO:0000313" key="3">
    <source>
        <dbReference type="EMBL" id="KAG0486705.1"/>
    </source>
</evidence>
<evidence type="ECO:0000313" key="4">
    <source>
        <dbReference type="Proteomes" id="UP000639772"/>
    </source>
</evidence>
<keyword evidence="2" id="KW-0812">Transmembrane</keyword>
<feature type="region of interest" description="Disordered" evidence="1">
    <location>
        <begin position="55"/>
        <end position="77"/>
    </location>
</feature>
<evidence type="ECO:0008006" key="5">
    <source>
        <dbReference type="Google" id="ProtNLM"/>
    </source>
</evidence>
<dbReference type="EMBL" id="JADCNM010000004">
    <property type="protein sequence ID" value="KAG0486705.1"/>
    <property type="molecule type" value="Genomic_DNA"/>
</dbReference>
<keyword evidence="2" id="KW-0472">Membrane</keyword>